<dbReference type="Proteomes" id="UP000605986">
    <property type="component" value="Unassembled WGS sequence"/>
</dbReference>
<feature type="transmembrane region" description="Helical" evidence="2">
    <location>
        <begin position="183"/>
        <end position="210"/>
    </location>
</feature>
<protein>
    <submittedName>
        <fullName evidence="3">Uncharacterized protein</fullName>
    </submittedName>
</protein>
<feature type="compositionally biased region" description="Basic and acidic residues" evidence="1">
    <location>
        <begin position="855"/>
        <end position="869"/>
    </location>
</feature>
<accession>A0A8H4KC80</accession>
<feature type="transmembrane region" description="Helical" evidence="2">
    <location>
        <begin position="305"/>
        <end position="329"/>
    </location>
</feature>
<organism evidence="3 4">
    <name type="scientific">Fusarium austroafricanum</name>
    <dbReference type="NCBI Taxonomy" id="2364996"/>
    <lineage>
        <taxon>Eukaryota</taxon>
        <taxon>Fungi</taxon>
        <taxon>Dikarya</taxon>
        <taxon>Ascomycota</taxon>
        <taxon>Pezizomycotina</taxon>
        <taxon>Sordariomycetes</taxon>
        <taxon>Hypocreomycetidae</taxon>
        <taxon>Hypocreales</taxon>
        <taxon>Nectriaceae</taxon>
        <taxon>Fusarium</taxon>
        <taxon>Fusarium concolor species complex</taxon>
    </lineage>
</organism>
<keyword evidence="2" id="KW-1133">Transmembrane helix</keyword>
<dbReference type="AlphaFoldDB" id="A0A8H4KC80"/>
<evidence type="ECO:0000256" key="1">
    <source>
        <dbReference type="SAM" id="MobiDB-lite"/>
    </source>
</evidence>
<name>A0A8H4KC80_9HYPO</name>
<feature type="transmembrane region" description="Helical" evidence="2">
    <location>
        <begin position="6"/>
        <end position="26"/>
    </location>
</feature>
<evidence type="ECO:0000313" key="4">
    <source>
        <dbReference type="Proteomes" id="UP000605986"/>
    </source>
</evidence>
<reference evidence="3" key="1">
    <citation type="submission" date="2020-01" db="EMBL/GenBank/DDBJ databases">
        <title>Identification and distribution of gene clusters putatively required for synthesis of sphingolipid metabolism inhibitors in phylogenetically diverse species of the filamentous fungus Fusarium.</title>
        <authorList>
            <person name="Kim H.-S."/>
            <person name="Busman M."/>
            <person name="Brown D.W."/>
            <person name="Divon H."/>
            <person name="Uhlig S."/>
            <person name="Proctor R.H."/>
        </authorList>
    </citation>
    <scope>NUCLEOTIDE SEQUENCE</scope>
    <source>
        <strain evidence="3">NRRL 53441</strain>
    </source>
</reference>
<feature type="transmembrane region" description="Helical" evidence="2">
    <location>
        <begin position="47"/>
        <end position="71"/>
    </location>
</feature>
<dbReference type="OrthoDB" id="5342924at2759"/>
<feature type="region of interest" description="Disordered" evidence="1">
    <location>
        <begin position="841"/>
        <end position="872"/>
    </location>
</feature>
<dbReference type="Pfam" id="PF14087">
    <property type="entry name" value="DUF4267"/>
    <property type="match status" value="1"/>
</dbReference>
<gene>
    <name evidence="3" type="ORF">F53441_8044</name>
</gene>
<evidence type="ECO:0000256" key="2">
    <source>
        <dbReference type="SAM" id="Phobius"/>
    </source>
</evidence>
<keyword evidence="2" id="KW-0472">Membrane</keyword>
<sequence length="888" mass="97832">MAHPIIFNGSLGLGLMLIGLGLNATLRPNDHLKRLEFPVPTEPLAKKFSLALMKIWGIRNISVGALISIIWTTSDENLMAKALIVALALPITDGFVSRIIIGVPLMASSYASTMSQYELANLSSQQNLTATHDVRDMQINTSSAPKTDGFFKTFFRTIGLKVVTFFNREEKPKVLIKKSRRVAIAHCAVHVVPALLTLGLSAVNFVGFFIGGELQGKQNDDFFKLGLLQIATEVQELLIVASIGSVIFHCLRSEVMFGPGLPLGLLVSGFSFSSIAYLVSPEFLGGLKQSWGQPMSSNDKFKRRCFVILIIVGSLLALLAAPATAVLMIPRVKDWNIGGGIYWLTGDNEQLWPTSIDARYYADVNCTTDAEPFLNPQCPSSGYMPLFHHFSNWWILHERAIDHELLDPFLRKTLYTRPALIREADTWAFTTHHATAVLQDAVRGMHFKAVEHLSREFPSQKPFPSHLIWASQQRYEVETYVPAARVLCNAHDIMDLNGNDLQVKFPHPDKIDSYYEANGPSSGDEIPALVEVDVLEDVKNRLVKRGIVGKLNNSLNGSIFTDTRPIIMAPVDISPATNASLGIVVLFKDAWNTTLGPRYTTNVLACSIDARWAKAKSVMSGVWDEWVPHEINTDWYEMISPPLPGVLPNGLKQLPFIGTKMTTLEALVAAIYNINLSQMASFESVIGATVVEGLSRCGLAGNRNQVEIFDGVAVDESLARKLVHPGDPKEFWLNPNESRQTKLELKAIYTGYVMTCDSWFDWISNIGLLLYAAIALMHAVYISCKGQTSGAWDSILELVVLCQNSKPPPRPILANTSAGVHSFKTVRSMAWVEVSEDTAATTSNDVSRSGGELQLRIRDGTEQRDESLKPRVGAAYGVSDTGYQALPS</sequence>
<proteinExistence type="predicted"/>
<dbReference type="InterPro" id="IPR025363">
    <property type="entry name" value="DUF4267"/>
</dbReference>
<evidence type="ECO:0000313" key="3">
    <source>
        <dbReference type="EMBL" id="KAF4448567.1"/>
    </source>
</evidence>
<comment type="caution">
    <text evidence="3">The sequence shown here is derived from an EMBL/GenBank/DDBJ whole genome shotgun (WGS) entry which is preliminary data.</text>
</comment>
<dbReference type="EMBL" id="JAADJG010000329">
    <property type="protein sequence ID" value="KAF4448567.1"/>
    <property type="molecule type" value="Genomic_DNA"/>
</dbReference>
<keyword evidence="4" id="KW-1185">Reference proteome</keyword>
<keyword evidence="2" id="KW-0812">Transmembrane</keyword>
<feature type="transmembrane region" description="Helical" evidence="2">
    <location>
        <begin position="83"/>
        <end position="107"/>
    </location>
</feature>